<dbReference type="AlphaFoldDB" id="A0A1J8QBU1"/>
<comment type="caution">
    <text evidence="1">The sequence shown here is derived from an EMBL/GenBank/DDBJ whole genome shotgun (WGS) entry which is preliminary data.</text>
</comment>
<gene>
    <name evidence="1" type="ORF">AZE42_11001</name>
</gene>
<protein>
    <submittedName>
        <fullName evidence="1">Uncharacterized protein</fullName>
    </submittedName>
</protein>
<keyword evidence="2" id="KW-1185">Reference proteome</keyword>
<reference evidence="1 2" key="1">
    <citation type="submission" date="2016-03" db="EMBL/GenBank/DDBJ databases">
        <title>Comparative genomics of the ectomycorrhizal sister species Rhizopogon vinicolor and Rhizopogon vesiculosus (Basidiomycota: Boletales) reveals a divergence of the mating type B locus.</title>
        <authorList>
            <person name="Mujic A.B."/>
            <person name="Kuo A."/>
            <person name="Tritt A."/>
            <person name="Lipzen A."/>
            <person name="Chen C."/>
            <person name="Johnson J."/>
            <person name="Sharma A."/>
            <person name="Barry K."/>
            <person name="Grigoriev I.V."/>
            <person name="Spatafora J.W."/>
        </authorList>
    </citation>
    <scope>NUCLEOTIDE SEQUENCE [LARGE SCALE GENOMIC DNA]</scope>
    <source>
        <strain evidence="1 2">AM-OR11-056</strain>
    </source>
</reference>
<name>A0A1J8QBU1_9AGAM</name>
<dbReference type="EMBL" id="LVVM01005247">
    <property type="protein sequence ID" value="OJA11081.1"/>
    <property type="molecule type" value="Genomic_DNA"/>
</dbReference>
<organism evidence="1 2">
    <name type="scientific">Rhizopogon vesiculosus</name>
    <dbReference type="NCBI Taxonomy" id="180088"/>
    <lineage>
        <taxon>Eukaryota</taxon>
        <taxon>Fungi</taxon>
        <taxon>Dikarya</taxon>
        <taxon>Basidiomycota</taxon>
        <taxon>Agaricomycotina</taxon>
        <taxon>Agaricomycetes</taxon>
        <taxon>Agaricomycetidae</taxon>
        <taxon>Boletales</taxon>
        <taxon>Suillineae</taxon>
        <taxon>Rhizopogonaceae</taxon>
        <taxon>Rhizopogon</taxon>
    </lineage>
</organism>
<proteinExistence type="predicted"/>
<evidence type="ECO:0000313" key="1">
    <source>
        <dbReference type="EMBL" id="OJA11081.1"/>
    </source>
</evidence>
<sequence length="34" mass="3679">MNDIHDTLDGTVTLRPNLLPLLVGSQELWSTSAA</sequence>
<feature type="non-terminal residue" evidence="1">
    <location>
        <position position="34"/>
    </location>
</feature>
<dbReference type="Proteomes" id="UP000183567">
    <property type="component" value="Unassembled WGS sequence"/>
</dbReference>
<accession>A0A1J8QBU1</accession>
<evidence type="ECO:0000313" key="2">
    <source>
        <dbReference type="Proteomes" id="UP000183567"/>
    </source>
</evidence>